<keyword evidence="2" id="KW-1185">Reference proteome</keyword>
<proteinExistence type="predicted"/>
<dbReference type="WBParaSite" id="ECPE_0001758401-mRNA-1">
    <property type="protein sequence ID" value="ECPE_0001758401-mRNA-1"/>
    <property type="gene ID" value="ECPE_0001758401"/>
</dbReference>
<reference evidence="3" key="1">
    <citation type="submission" date="2016-06" db="UniProtKB">
        <authorList>
            <consortium name="WormBaseParasite"/>
        </authorList>
    </citation>
    <scope>IDENTIFICATION</scope>
</reference>
<reference evidence="1 2" key="2">
    <citation type="submission" date="2018-11" db="EMBL/GenBank/DDBJ databases">
        <authorList>
            <consortium name="Pathogen Informatics"/>
        </authorList>
    </citation>
    <scope>NUCLEOTIDE SEQUENCE [LARGE SCALE GENOMIC DNA]</scope>
    <source>
        <strain evidence="1 2">Egypt</strain>
    </source>
</reference>
<dbReference type="Proteomes" id="UP000272942">
    <property type="component" value="Unassembled WGS sequence"/>
</dbReference>
<dbReference type="Gene3D" id="3.30.40.10">
    <property type="entry name" value="Zinc/RING finger domain, C3HC4 (zinc finger)"/>
    <property type="match status" value="1"/>
</dbReference>
<evidence type="ECO:0000313" key="1">
    <source>
        <dbReference type="EMBL" id="VDP94838.1"/>
    </source>
</evidence>
<dbReference type="InterPro" id="IPR013083">
    <property type="entry name" value="Znf_RING/FYVE/PHD"/>
</dbReference>
<dbReference type="AlphaFoldDB" id="A0A183BEA4"/>
<protein>
    <submittedName>
        <fullName evidence="3">PHD domain-containing protein</fullName>
    </submittedName>
</protein>
<accession>A0A183BEA4</accession>
<sequence>MAKSGCCEALKCQKMVSSGIQCDCRGYWYYQDCARIERNAYEAYVGNDTLQWLCYICLALAEGTGRQPNLKAGSPVVKIRNSLDSQLDLRKIVKELAGKGTTLEKELSLLKKRNDIAMDRNTNIII</sequence>
<organism evidence="3">
    <name type="scientific">Echinostoma caproni</name>
    <dbReference type="NCBI Taxonomy" id="27848"/>
    <lineage>
        <taxon>Eukaryota</taxon>
        <taxon>Metazoa</taxon>
        <taxon>Spiralia</taxon>
        <taxon>Lophotrochozoa</taxon>
        <taxon>Platyhelminthes</taxon>
        <taxon>Trematoda</taxon>
        <taxon>Digenea</taxon>
        <taxon>Plagiorchiida</taxon>
        <taxon>Echinostomata</taxon>
        <taxon>Echinostomatoidea</taxon>
        <taxon>Echinostomatidae</taxon>
        <taxon>Echinostoma</taxon>
    </lineage>
</organism>
<evidence type="ECO:0000313" key="2">
    <source>
        <dbReference type="Proteomes" id="UP000272942"/>
    </source>
</evidence>
<name>A0A183BEA4_9TREM</name>
<dbReference type="EMBL" id="UZAN01069924">
    <property type="protein sequence ID" value="VDP94838.1"/>
    <property type="molecule type" value="Genomic_DNA"/>
</dbReference>
<evidence type="ECO:0000313" key="3">
    <source>
        <dbReference type="WBParaSite" id="ECPE_0001758401-mRNA-1"/>
    </source>
</evidence>
<gene>
    <name evidence="1" type="ORF">ECPE_LOCUS17539</name>
</gene>